<keyword evidence="2 4" id="KW-0479">Metal-binding</keyword>
<dbReference type="GO" id="GO:0020037">
    <property type="term" value="F:heme binding"/>
    <property type="evidence" value="ECO:0007669"/>
    <property type="project" value="InterPro"/>
</dbReference>
<evidence type="ECO:0000256" key="3">
    <source>
        <dbReference type="ARBA" id="ARBA00023004"/>
    </source>
</evidence>
<comment type="caution">
    <text evidence="8">The sequence shown here is derived from an EMBL/GenBank/DDBJ whole genome shotgun (WGS) entry which is preliminary data.</text>
</comment>
<accession>A0A9X3I0A8</accession>
<feature type="compositionally biased region" description="Gly residues" evidence="5">
    <location>
        <begin position="167"/>
        <end position="186"/>
    </location>
</feature>
<evidence type="ECO:0000256" key="2">
    <source>
        <dbReference type="ARBA" id="ARBA00022723"/>
    </source>
</evidence>
<reference evidence="8" key="1">
    <citation type="submission" date="2022-11" db="EMBL/GenBank/DDBJ databases">
        <title>Salinimicrobium profundisediminis sp. nov., isolated from deep-sea sediment of the Mariana Trench.</title>
        <authorList>
            <person name="Fu H."/>
        </authorList>
    </citation>
    <scope>NUCLEOTIDE SEQUENCE</scope>
    <source>
        <strain evidence="8">MT39</strain>
    </source>
</reference>
<evidence type="ECO:0000256" key="6">
    <source>
        <dbReference type="SAM" id="SignalP"/>
    </source>
</evidence>
<dbReference type="RefSeq" id="WP_266069059.1">
    <property type="nucleotide sequence ID" value="NZ_JAPJDA010000008.1"/>
</dbReference>
<dbReference type="PROSITE" id="PS51257">
    <property type="entry name" value="PROKAR_LIPOPROTEIN"/>
    <property type="match status" value="1"/>
</dbReference>
<dbReference type="GO" id="GO:0009055">
    <property type="term" value="F:electron transfer activity"/>
    <property type="evidence" value="ECO:0007669"/>
    <property type="project" value="InterPro"/>
</dbReference>
<dbReference type="InterPro" id="IPR009056">
    <property type="entry name" value="Cyt_c-like_dom"/>
</dbReference>
<proteinExistence type="predicted"/>
<evidence type="ECO:0000313" key="8">
    <source>
        <dbReference type="EMBL" id="MCX2837815.1"/>
    </source>
</evidence>
<dbReference type="InterPro" id="IPR021796">
    <property type="entry name" value="Tll0287-like_dom"/>
</dbReference>
<feature type="signal peptide" evidence="6">
    <location>
        <begin position="1"/>
        <end position="22"/>
    </location>
</feature>
<evidence type="ECO:0000256" key="1">
    <source>
        <dbReference type="ARBA" id="ARBA00022617"/>
    </source>
</evidence>
<dbReference type="SUPFAM" id="SSF46626">
    <property type="entry name" value="Cytochrome c"/>
    <property type="match status" value="1"/>
</dbReference>
<feature type="domain" description="Cytochrome c" evidence="7">
    <location>
        <begin position="38"/>
        <end position="136"/>
    </location>
</feature>
<evidence type="ECO:0000313" key="9">
    <source>
        <dbReference type="Proteomes" id="UP001148482"/>
    </source>
</evidence>
<organism evidence="8 9">
    <name type="scientific">Salinimicrobium profundisediminis</name>
    <dbReference type="NCBI Taxonomy" id="2994553"/>
    <lineage>
        <taxon>Bacteria</taxon>
        <taxon>Pseudomonadati</taxon>
        <taxon>Bacteroidota</taxon>
        <taxon>Flavobacteriia</taxon>
        <taxon>Flavobacteriales</taxon>
        <taxon>Flavobacteriaceae</taxon>
        <taxon>Salinimicrobium</taxon>
    </lineage>
</organism>
<feature type="chain" id="PRO_5040740769" evidence="6">
    <location>
        <begin position="23"/>
        <end position="352"/>
    </location>
</feature>
<keyword evidence="1 4" id="KW-0349">Heme</keyword>
<keyword evidence="6" id="KW-0732">Signal</keyword>
<dbReference type="GO" id="GO:0046872">
    <property type="term" value="F:metal ion binding"/>
    <property type="evidence" value="ECO:0007669"/>
    <property type="project" value="UniProtKB-KW"/>
</dbReference>
<protein>
    <submittedName>
        <fullName evidence="8">DUF3365 domain-containing protein</fullName>
    </submittedName>
</protein>
<dbReference type="Pfam" id="PF11845">
    <property type="entry name" value="Tll0287-like"/>
    <property type="match status" value="1"/>
</dbReference>
<gene>
    <name evidence="8" type="ORF">OQ279_06580</name>
</gene>
<evidence type="ECO:0000256" key="5">
    <source>
        <dbReference type="SAM" id="MobiDB-lite"/>
    </source>
</evidence>
<dbReference type="Gene3D" id="1.10.760.10">
    <property type="entry name" value="Cytochrome c-like domain"/>
    <property type="match status" value="1"/>
</dbReference>
<sequence>MKTFLLPFLAFFLLFGCQEKKAAYTAPEKAEMKISSQQQDHQGKKLMETYCYGCHSPNAPMNEGRIAPPMAAVKAHYLLNKPKREAFVQQVVSFVEEPAAGKSMMPGAIRKFGLMPYQQFPDGALEKIAEYLYEYQVEEPEWFAKHWKEGPGNGKYRQQGRQMGKGMRQGQGSGKMGKGIGQGKGMGMQRQNGADKGMEIALETKKLLGQNLMGTIQKEGTVHALDFCNVEAIPLTASMAKKYNASVQRISDKPRNPTNAANAEETALIDLFSHQISAGKDPQPVLMPQNGKTRFYYPIVTNTMCLQCHGKPEDIEPQVKEKILKLYPQDKAVGYSENEVRGIWKIEFKNRR</sequence>
<evidence type="ECO:0000259" key="7">
    <source>
        <dbReference type="PROSITE" id="PS51007"/>
    </source>
</evidence>
<feature type="region of interest" description="Disordered" evidence="5">
    <location>
        <begin position="153"/>
        <end position="191"/>
    </location>
</feature>
<name>A0A9X3I0A8_9FLAO</name>
<keyword evidence="3 4" id="KW-0408">Iron</keyword>
<dbReference type="AlphaFoldDB" id="A0A9X3I0A8"/>
<evidence type="ECO:0000256" key="4">
    <source>
        <dbReference type="PROSITE-ProRule" id="PRU00433"/>
    </source>
</evidence>
<dbReference type="EMBL" id="JAPJDA010000008">
    <property type="protein sequence ID" value="MCX2837815.1"/>
    <property type="molecule type" value="Genomic_DNA"/>
</dbReference>
<feature type="compositionally biased region" description="Low complexity" evidence="5">
    <location>
        <begin position="154"/>
        <end position="166"/>
    </location>
</feature>
<dbReference type="PROSITE" id="PS51007">
    <property type="entry name" value="CYTC"/>
    <property type="match status" value="1"/>
</dbReference>
<keyword evidence="9" id="KW-1185">Reference proteome</keyword>
<dbReference type="InterPro" id="IPR036909">
    <property type="entry name" value="Cyt_c-like_dom_sf"/>
</dbReference>
<dbReference type="Proteomes" id="UP001148482">
    <property type="component" value="Unassembled WGS sequence"/>
</dbReference>